<dbReference type="InterPro" id="IPR010462">
    <property type="entry name" value="Ectoine_synth"/>
</dbReference>
<dbReference type="PANTHER" id="PTHR39289">
    <property type="match status" value="1"/>
</dbReference>
<dbReference type="EC" id="4.2.1.108" evidence="3 8"/>
<dbReference type="PANTHER" id="PTHR39289:SF1">
    <property type="entry name" value="L-ECTOINE SYNTHASE"/>
    <property type="match status" value="1"/>
</dbReference>
<evidence type="ECO:0000256" key="1">
    <source>
        <dbReference type="ARBA" id="ARBA00005181"/>
    </source>
</evidence>
<dbReference type="AlphaFoldDB" id="A0A2J0Q7V7"/>
<dbReference type="InterPro" id="IPR014710">
    <property type="entry name" value="RmlC-like_jellyroll"/>
</dbReference>
<proteinExistence type="inferred from homology"/>
<evidence type="ECO:0000256" key="3">
    <source>
        <dbReference type="ARBA" id="ARBA00013192"/>
    </source>
</evidence>
<dbReference type="CDD" id="cd06978">
    <property type="entry name" value="cupin_EctC"/>
    <property type="match status" value="1"/>
</dbReference>
<gene>
    <name evidence="8 9" type="primary">ectC</name>
    <name evidence="9" type="ORF">COV29_02620</name>
</gene>
<evidence type="ECO:0000256" key="7">
    <source>
        <dbReference type="ARBA" id="ARBA00048714"/>
    </source>
</evidence>
<evidence type="ECO:0000256" key="2">
    <source>
        <dbReference type="ARBA" id="ARBA00009637"/>
    </source>
</evidence>
<evidence type="ECO:0000256" key="5">
    <source>
        <dbReference type="ARBA" id="ARBA00023239"/>
    </source>
</evidence>
<dbReference type="HAMAP" id="MF_01255">
    <property type="entry name" value="Ectoine_synth"/>
    <property type="match status" value="1"/>
</dbReference>
<sequence length="150" mass="16933">MKIIKLNNIIGTSQEAKVPGDQGSSRRLLLAKDGLGYSFHDTIITAGAEMRLHYTNHIETVYCVSGNGEVEDLTTKKRHKIEEGVMYVLDKHDDHILHGGTEDMRLICIFTPALVGNERQDESGSFPIMNEVLQEIKQIKEKVEKIEEQL</sequence>
<evidence type="ECO:0000256" key="8">
    <source>
        <dbReference type="HAMAP-Rule" id="MF_01255"/>
    </source>
</evidence>
<dbReference type="SUPFAM" id="SSF51182">
    <property type="entry name" value="RmlC-like cupins"/>
    <property type="match status" value="1"/>
</dbReference>
<dbReference type="InterPro" id="IPR011051">
    <property type="entry name" value="RmlC_Cupin_sf"/>
</dbReference>
<reference evidence="9 10" key="1">
    <citation type="submission" date="2017-09" db="EMBL/GenBank/DDBJ databases">
        <title>Depth-based differentiation of microbial function through sediment-hosted aquifers and enrichment of novel symbionts in the deep terrestrial subsurface.</title>
        <authorList>
            <person name="Probst A.J."/>
            <person name="Ladd B."/>
            <person name="Jarett J.K."/>
            <person name="Geller-Mcgrath D.E."/>
            <person name="Sieber C.M."/>
            <person name="Emerson J.B."/>
            <person name="Anantharaman K."/>
            <person name="Thomas B.C."/>
            <person name="Malmstrom R."/>
            <person name="Stieglmeier M."/>
            <person name="Klingl A."/>
            <person name="Woyke T."/>
            <person name="Ryan C.M."/>
            <person name="Banfield J.F."/>
        </authorList>
    </citation>
    <scope>NUCLEOTIDE SEQUENCE [LARGE SCALE GENOMIC DNA]</scope>
    <source>
        <strain evidence="9">CG10_big_fil_rev_8_21_14_0_10_36_16</strain>
    </source>
</reference>
<dbReference type="NCBIfam" id="NF009806">
    <property type="entry name" value="PRK13290.1"/>
    <property type="match status" value="1"/>
</dbReference>
<keyword evidence="5 8" id="KW-0456">Lyase</keyword>
<dbReference type="EMBL" id="PCXQ01000004">
    <property type="protein sequence ID" value="PJE51143.1"/>
    <property type="molecule type" value="Genomic_DNA"/>
</dbReference>
<evidence type="ECO:0000256" key="4">
    <source>
        <dbReference type="ARBA" id="ARBA00019707"/>
    </source>
</evidence>
<protein>
    <recommendedName>
        <fullName evidence="4 8">L-ectoine synthase</fullName>
        <ecNumber evidence="3 8">4.2.1.108</ecNumber>
    </recommendedName>
    <alternativeName>
        <fullName evidence="6 8">N-acetyldiaminobutyrate dehydratase</fullName>
    </alternativeName>
</protein>
<dbReference type="GO" id="GO:0033990">
    <property type="term" value="F:ectoine synthase activity"/>
    <property type="evidence" value="ECO:0007669"/>
    <property type="project" value="UniProtKB-EC"/>
</dbReference>
<organism evidence="9 10">
    <name type="scientific">Candidatus Yanofskybacteria bacterium CG10_big_fil_rev_8_21_14_0_10_36_16</name>
    <dbReference type="NCBI Taxonomy" id="1975096"/>
    <lineage>
        <taxon>Bacteria</taxon>
        <taxon>Candidatus Yanofskyibacteriota</taxon>
    </lineage>
</organism>
<comment type="caution">
    <text evidence="9">The sequence shown here is derived from an EMBL/GenBank/DDBJ whole genome shotgun (WGS) entry which is preliminary data.</text>
</comment>
<name>A0A2J0Q7V7_9BACT</name>
<accession>A0A2J0Q7V7</accession>
<dbReference type="Pfam" id="PF06339">
    <property type="entry name" value="Ectoine_synth"/>
    <property type="match status" value="1"/>
</dbReference>
<comment type="function">
    <text evidence="8">Catalyzes the circularization of gamma-N-acetyl-alpha,gamma-diaminobutyric acid (ADABA) to ectoine (1,4,5,6-tetrahydro-2-methyl-4-pyrimidine carboxylic acid), which is an excellent osmoprotectant.</text>
</comment>
<evidence type="ECO:0000313" key="9">
    <source>
        <dbReference type="EMBL" id="PJE51143.1"/>
    </source>
</evidence>
<evidence type="ECO:0000313" key="10">
    <source>
        <dbReference type="Proteomes" id="UP000228496"/>
    </source>
</evidence>
<comment type="catalytic activity">
    <reaction evidence="7 8">
        <text>(2S)-4-acetamido-2-aminobutanoate = L-ectoine + H2O</text>
        <dbReference type="Rhea" id="RHEA:17281"/>
        <dbReference type="ChEBI" id="CHEBI:15377"/>
        <dbReference type="ChEBI" id="CHEBI:58515"/>
        <dbReference type="ChEBI" id="CHEBI:58929"/>
        <dbReference type="EC" id="4.2.1.108"/>
    </reaction>
</comment>
<evidence type="ECO:0000256" key="6">
    <source>
        <dbReference type="ARBA" id="ARBA00033271"/>
    </source>
</evidence>
<dbReference type="UniPathway" id="UPA00067">
    <property type="reaction ID" value="UER00123"/>
</dbReference>
<dbReference type="Gene3D" id="2.60.120.10">
    <property type="entry name" value="Jelly Rolls"/>
    <property type="match status" value="1"/>
</dbReference>
<dbReference type="Proteomes" id="UP000228496">
    <property type="component" value="Unassembled WGS sequence"/>
</dbReference>
<comment type="pathway">
    <text evidence="1 8">Amine and polyamine biosynthesis; ectoine biosynthesis; L-ectoine from L-aspartate 4-semialdehyde: step 3/3.</text>
</comment>
<dbReference type="GO" id="GO:0019491">
    <property type="term" value="P:ectoine biosynthetic process"/>
    <property type="evidence" value="ECO:0007669"/>
    <property type="project" value="UniProtKB-UniRule"/>
</dbReference>
<comment type="similarity">
    <text evidence="2 8">Belongs to the ectoine synthase family.</text>
</comment>